<accession>A0AAE3QZL8</accession>
<dbReference type="PROSITE" id="PS01124">
    <property type="entry name" value="HTH_ARAC_FAMILY_2"/>
    <property type="match status" value="1"/>
</dbReference>
<dbReference type="PANTHER" id="PTHR43280">
    <property type="entry name" value="ARAC-FAMILY TRANSCRIPTIONAL REGULATOR"/>
    <property type="match status" value="1"/>
</dbReference>
<evidence type="ECO:0000256" key="2">
    <source>
        <dbReference type="ARBA" id="ARBA00023125"/>
    </source>
</evidence>
<dbReference type="InterPro" id="IPR018060">
    <property type="entry name" value="HTH_AraC"/>
</dbReference>
<dbReference type="GO" id="GO:0003700">
    <property type="term" value="F:DNA-binding transcription factor activity"/>
    <property type="evidence" value="ECO:0007669"/>
    <property type="project" value="InterPro"/>
</dbReference>
<feature type="domain" description="HTH araC/xylS-type" evidence="4">
    <location>
        <begin position="201"/>
        <end position="306"/>
    </location>
</feature>
<evidence type="ECO:0000313" key="6">
    <source>
        <dbReference type="Proteomes" id="UP001241110"/>
    </source>
</evidence>
<evidence type="ECO:0000256" key="1">
    <source>
        <dbReference type="ARBA" id="ARBA00023015"/>
    </source>
</evidence>
<dbReference type="AlphaFoldDB" id="A0AAE3QZL8"/>
<dbReference type="PANTHER" id="PTHR43280:SF32">
    <property type="entry name" value="TRANSCRIPTIONAL REGULATORY PROTEIN"/>
    <property type="match status" value="1"/>
</dbReference>
<protein>
    <submittedName>
        <fullName evidence="5">Helix-turn-helix transcriptional regulator</fullName>
    </submittedName>
</protein>
<name>A0AAE3QZL8_9BACT</name>
<evidence type="ECO:0000313" key="5">
    <source>
        <dbReference type="EMBL" id="MDJ1485649.1"/>
    </source>
</evidence>
<dbReference type="Proteomes" id="UP001241110">
    <property type="component" value="Unassembled WGS sequence"/>
</dbReference>
<comment type="caution">
    <text evidence="5">The sequence shown here is derived from an EMBL/GenBank/DDBJ whole genome shotgun (WGS) entry which is preliminary data.</text>
</comment>
<organism evidence="5 6">
    <name type="scientific">Xanthocytophaga flava</name>
    <dbReference type="NCBI Taxonomy" id="3048013"/>
    <lineage>
        <taxon>Bacteria</taxon>
        <taxon>Pseudomonadati</taxon>
        <taxon>Bacteroidota</taxon>
        <taxon>Cytophagia</taxon>
        <taxon>Cytophagales</taxon>
        <taxon>Rhodocytophagaceae</taxon>
        <taxon>Xanthocytophaga</taxon>
    </lineage>
</organism>
<keyword evidence="3" id="KW-0804">Transcription</keyword>
<dbReference type="SUPFAM" id="SSF46689">
    <property type="entry name" value="Homeodomain-like"/>
    <property type="match status" value="1"/>
</dbReference>
<dbReference type="SMART" id="SM00342">
    <property type="entry name" value="HTH_ARAC"/>
    <property type="match status" value="1"/>
</dbReference>
<evidence type="ECO:0000259" key="4">
    <source>
        <dbReference type="PROSITE" id="PS01124"/>
    </source>
</evidence>
<dbReference type="GO" id="GO:0043565">
    <property type="term" value="F:sequence-specific DNA binding"/>
    <property type="evidence" value="ECO:0007669"/>
    <property type="project" value="InterPro"/>
</dbReference>
<sequence>MQTDKEMNEIHTIHSVAEAHHFLGLPKPMHPLVSVIKFEDVSFTVSDAWKRFTLNLYTIAIKKGSNGKMKYGQSMYDFDEGIMTLTAPRQVFSVRDLQDVVVSGYLLTFHPDFIQAYPLAKIINNYGFFSYATNEALFLSDKEEQIILGLMKAIELEYNANIDKFSQDVMVATIDLLLIHVDRYYNRQFITRRRLHSDILSKVDSLLDNYFNSETKEHNGLPTVQFLADNLSVSPTHLSDLLKNVTGLTTLQYIHTKLIDKAKILLSTTNLSVSEIAFQLGFEYAQSFNKLFKNKTKATPLEFRQSFN</sequence>
<dbReference type="Gene3D" id="1.10.10.60">
    <property type="entry name" value="Homeodomain-like"/>
    <property type="match status" value="1"/>
</dbReference>
<keyword evidence="2" id="KW-0238">DNA-binding</keyword>
<dbReference type="RefSeq" id="WP_313988491.1">
    <property type="nucleotide sequence ID" value="NZ_JASJOS010000022.1"/>
</dbReference>
<dbReference type="Pfam" id="PF12833">
    <property type="entry name" value="HTH_18"/>
    <property type="match status" value="1"/>
</dbReference>
<evidence type="ECO:0000256" key="3">
    <source>
        <dbReference type="ARBA" id="ARBA00023163"/>
    </source>
</evidence>
<proteinExistence type="predicted"/>
<gene>
    <name evidence="5" type="ORF">QNI16_34480</name>
</gene>
<keyword evidence="1" id="KW-0805">Transcription regulation</keyword>
<dbReference type="EMBL" id="JASJOS010000022">
    <property type="protein sequence ID" value="MDJ1485649.1"/>
    <property type="molecule type" value="Genomic_DNA"/>
</dbReference>
<reference evidence="5" key="1">
    <citation type="submission" date="2023-05" db="EMBL/GenBank/DDBJ databases">
        <authorList>
            <person name="Zhang X."/>
        </authorList>
    </citation>
    <scope>NUCLEOTIDE SEQUENCE</scope>
    <source>
        <strain evidence="5">YF14B1</strain>
    </source>
</reference>
<dbReference type="InterPro" id="IPR009057">
    <property type="entry name" value="Homeodomain-like_sf"/>
</dbReference>